<feature type="non-terminal residue" evidence="1">
    <location>
        <position position="1"/>
    </location>
</feature>
<reference evidence="1" key="1">
    <citation type="submission" date="2021-06" db="EMBL/GenBank/DDBJ databases">
        <authorList>
            <person name="Kallberg Y."/>
            <person name="Tangrot J."/>
            <person name="Rosling A."/>
        </authorList>
    </citation>
    <scope>NUCLEOTIDE SEQUENCE</scope>
    <source>
        <strain evidence="1">FL966</strain>
    </source>
</reference>
<protein>
    <submittedName>
        <fullName evidence="1">4512_t:CDS:1</fullName>
    </submittedName>
</protein>
<sequence>EIQLKYDNDEAILADKAICPHKHNVYYLHQKYLDTFIGTRNRKEMFSRLAEEVEEFNSNRKGNALMQPYIAPTNTDPGQLFVLVIVTNLIKHCHALQQAGKLVYMNSTAGLDVLNTPMTILSTSIPIGSLPLAIILTSDETTNPFTKALDML</sequence>
<feature type="non-terminal residue" evidence="1">
    <location>
        <position position="152"/>
    </location>
</feature>
<gene>
    <name evidence="1" type="ORF">CPELLU_LOCUS21994</name>
</gene>
<dbReference type="AlphaFoldDB" id="A0A9N9KKI0"/>
<comment type="caution">
    <text evidence="1">The sequence shown here is derived from an EMBL/GenBank/DDBJ whole genome shotgun (WGS) entry which is preliminary data.</text>
</comment>
<dbReference type="EMBL" id="CAJVQA010089823">
    <property type="protein sequence ID" value="CAG8840326.1"/>
    <property type="molecule type" value="Genomic_DNA"/>
</dbReference>
<accession>A0A9N9KKI0</accession>
<organism evidence="1 2">
    <name type="scientific">Cetraspora pellucida</name>
    <dbReference type="NCBI Taxonomy" id="1433469"/>
    <lineage>
        <taxon>Eukaryota</taxon>
        <taxon>Fungi</taxon>
        <taxon>Fungi incertae sedis</taxon>
        <taxon>Mucoromycota</taxon>
        <taxon>Glomeromycotina</taxon>
        <taxon>Glomeromycetes</taxon>
        <taxon>Diversisporales</taxon>
        <taxon>Gigasporaceae</taxon>
        <taxon>Cetraspora</taxon>
    </lineage>
</organism>
<dbReference type="Proteomes" id="UP000789759">
    <property type="component" value="Unassembled WGS sequence"/>
</dbReference>
<keyword evidence="2" id="KW-1185">Reference proteome</keyword>
<dbReference type="PANTHER" id="PTHR35385:SF2">
    <property type="entry name" value="PROTEIN B, PUTATIVE-RELATED"/>
    <property type="match status" value="1"/>
</dbReference>
<evidence type="ECO:0000313" key="1">
    <source>
        <dbReference type="EMBL" id="CAG8840326.1"/>
    </source>
</evidence>
<dbReference type="OrthoDB" id="2410897at2759"/>
<dbReference type="PANTHER" id="PTHR35385">
    <property type="entry name" value="PROTEIN B, PUTATIVE-RELATED-RELATED"/>
    <property type="match status" value="1"/>
</dbReference>
<proteinExistence type="predicted"/>
<evidence type="ECO:0000313" key="2">
    <source>
        <dbReference type="Proteomes" id="UP000789759"/>
    </source>
</evidence>
<name>A0A9N9KKI0_9GLOM</name>